<dbReference type="HOGENOM" id="CLU_442910_0_0_1"/>
<protein>
    <submittedName>
        <fullName evidence="2">Uncharacterized protein</fullName>
    </submittedName>
</protein>
<dbReference type="Proteomes" id="UP000006757">
    <property type="component" value="Unassembled WGS sequence"/>
</dbReference>
<evidence type="ECO:0000313" key="2">
    <source>
        <dbReference type="EMBL" id="EKD03592.1"/>
    </source>
</evidence>
<sequence length="617" mass="66050">MAAGRDVLESDKILDQRIDEKVSSYMPGELTGSATLDGTGPGLTGWLTAAVVYFGNVKCLEEVSFKETAMEADLQDRKSLGCVGWSRMPTGSGGRRAVCLGIEADNILFCSLALRSLREGELHPQDMEADVAGELRSSTANELIHSLILLTRFEVSGRGMRAARLVAVTEFPRRAGGGLSVLRGLADCSVLGGLSRCWAFEPRGGVSLSRVSHGALLGEADSQCHVTKMAAFAVVSLNAYTLLGELTPPYCANCRLLACVEVSPNVLIRGELPASPNELTVVHSLLRPDSSRVSFGQFSAQLTSSKVASPGLCGCRVPTTSKHRSLSKGGELTSRYFEADAQCHALAAATLCPAQSIATGSFAAPCRIGSHPVPCCTAAEVSYEERFSKLITVYSTINPRAISPEEARREAWTDSVCSELSYWLSGTNSKTGFNSNGRSHLLSLIAGSRGSDCAVLQRLGWSTGSLGLSSTNTCLWDVFPPCWAMISKWTSSKTTSIEVEHQRHELAVAGADRYHHLSTQDGIVVVERHPDHVAMQHVKEADHGRAGANCSSIVFRADRQGNLSDRGFKDVGMARAQTGWTTGLRGKPEGGRASETEPVKTERSSNRDIAPFGEACH</sequence>
<accession>K1VVV2</accession>
<name>K1VVV2_TRIAC</name>
<evidence type="ECO:0000313" key="3">
    <source>
        <dbReference type="Proteomes" id="UP000006757"/>
    </source>
</evidence>
<gene>
    <name evidence="2" type="ORF">A1Q2_02175</name>
</gene>
<organism evidence="2 3">
    <name type="scientific">Trichosporon asahii var. asahii (strain CBS 8904)</name>
    <name type="common">Yeast</name>
    <dbReference type="NCBI Taxonomy" id="1220162"/>
    <lineage>
        <taxon>Eukaryota</taxon>
        <taxon>Fungi</taxon>
        <taxon>Dikarya</taxon>
        <taxon>Basidiomycota</taxon>
        <taxon>Agaricomycotina</taxon>
        <taxon>Tremellomycetes</taxon>
        <taxon>Trichosporonales</taxon>
        <taxon>Trichosporonaceae</taxon>
        <taxon>Trichosporon</taxon>
    </lineage>
</organism>
<keyword evidence="3" id="KW-1185">Reference proteome</keyword>
<comment type="caution">
    <text evidence="2">The sequence shown here is derived from an EMBL/GenBank/DDBJ whole genome shotgun (WGS) entry which is preliminary data.</text>
</comment>
<dbReference type="InParanoid" id="K1VVV2"/>
<dbReference type="EMBL" id="AMBO01000246">
    <property type="protein sequence ID" value="EKD03592.1"/>
    <property type="molecule type" value="Genomic_DNA"/>
</dbReference>
<evidence type="ECO:0000256" key="1">
    <source>
        <dbReference type="SAM" id="MobiDB-lite"/>
    </source>
</evidence>
<reference evidence="2 3" key="1">
    <citation type="journal article" date="2012" name="Eukaryot. Cell">
        <title>Genome sequence of the Trichosporon asahii environmental strain CBS 8904.</title>
        <authorList>
            <person name="Yang R.Y."/>
            <person name="Li H.T."/>
            <person name="Zhu H."/>
            <person name="Zhou G.P."/>
            <person name="Wang M."/>
            <person name="Wang L."/>
        </authorList>
    </citation>
    <scope>NUCLEOTIDE SEQUENCE [LARGE SCALE GENOMIC DNA]</scope>
    <source>
        <strain evidence="2 3">CBS 8904</strain>
    </source>
</reference>
<feature type="compositionally biased region" description="Basic and acidic residues" evidence="1">
    <location>
        <begin position="586"/>
        <end position="606"/>
    </location>
</feature>
<proteinExistence type="predicted"/>
<dbReference type="AlphaFoldDB" id="K1VVV2"/>
<feature type="region of interest" description="Disordered" evidence="1">
    <location>
        <begin position="580"/>
        <end position="617"/>
    </location>
</feature>